<dbReference type="EMBL" id="JAQJAN010000023">
    <property type="protein sequence ID" value="KAJ5703367.1"/>
    <property type="molecule type" value="Genomic_DNA"/>
</dbReference>
<protein>
    <submittedName>
        <fullName evidence="1">Uncharacterized protein</fullName>
    </submittedName>
</protein>
<dbReference type="AlphaFoldDB" id="A0AAD6HAD6"/>
<comment type="caution">
    <text evidence="1">The sequence shown here is derived from an EMBL/GenBank/DDBJ whole genome shotgun (WGS) entry which is preliminary data.</text>
</comment>
<gene>
    <name evidence="1" type="ORF">N7493_011756</name>
</gene>
<dbReference type="Proteomes" id="UP001215712">
    <property type="component" value="Unassembled WGS sequence"/>
</dbReference>
<reference evidence="1" key="1">
    <citation type="journal article" date="2023" name="IMA Fungus">
        <title>Comparative genomic study of the Penicillium genus elucidates a diverse pangenome and 15 lateral gene transfer events.</title>
        <authorList>
            <person name="Petersen C."/>
            <person name="Sorensen T."/>
            <person name="Nielsen M.R."/>
            <person name="Sondergaard T.E."/>
            <person name="Sorensen J.L."/>
            <person name="Fitzpatrick D.A."/>
            <person name="Frisvad J.C."/>
            <person name="Nielsen K.L."/>
        </authorList>
    </citation>
    <scope>NUCLEOTIDE SEQUENCE</scope>
    <source>
        <strain evidence="1">IBT 17514</strain>
    </source>
</reference>
<evidence type="ECO:0000313" key="1">
    <source>
        <dbReference type="EMBL" id="KAJ5703367.1"/>
    </source>
</evidence>
<sequence>MLSGFLSLFGKQTVISDQVEQWPDARRFLFHLIQSWSKALRDPEDIPMSQIADVAKVIREFVEEFETIRKLGCEEGAKQGKCWPMKCDAICNVLEDVRLRLEEDPSQRFLMSQYIDMVARHFGRLTLEAYENTDAFAIRQDMMVDMEEERFRNERLKNDPEVGREWRELRAVSKRLCVAIKPCYCLQCGKRLVLNKELYQ</sequence>
<evidence type="ECO:0000313" key="2">
    <source>
        <dbReference type="Proteomes" id="UP001215712"/>
    </source>
</evidence>
<organism evidence="1 2">
    <name type="scientific">Penicillium malachiteum</name>
    <dbReference type="NCBI Taxonomy" id="1324776"/>
    <lineage>
        <taxon>Eukaryota</taxon>
        <taxon>Fungi</taxon>
        <taxon>Dikarya</taxon>
        <taxon>Ascomycota</taxon>
        <taxon>Pezizomycotina</taxon>
        <taxon>Eurotiomycetes</taxon>
        <taxon>Eurotiomycetidae</taxon>
        <taxon>Eurotiales</taxon>
        <taxon>Aspergillaceae</taxon>
        <taxon>Penicillium</taxon>
    </lineage>
</organism>
<keyword evidence="2" id="KW-1185">Reference proteome</keyword>
<name>A0AAD6HAD6_9EURO</name>
<accession>A0AAD6HAD6</accession>
<proteinExistence type="predicted"/>
<reference evidence="1" key="2">
    <citation type="submission" date="2023-01" db="EMBL/GenBank/DDBJ databases">
        <authorList>
            <person name="Petersen C."/>
        </authorList>
    </citation>
    <scope>NUCLEOTIDE SEQUENCE</scope>
    <source>
        <strain evidence="1">IBT 17514</strain>
    </source>
</reference>